<dbReference type="InterPro" id="IPR050882">
    <property type="entry name" value="Prepilin_peptidase/N-MTase"/>
</dbReference>
<accession>A0AAU7DC23</accession>
<evidence type="ECO:0000313" key="5">
    <source>
        <dbReference type="EMBL" id="XBH15175.1"/>
    </source>
</evidence>
<gene>
    <name evidence="4" type="ORF">P4G45_07940</name>
    <name evidence="5" type="ORF">P8936_08410</name>
</gene>
<dbReference type="GO" id="GO:0005886">
    <property type="term" value="C:plasma membrane"/>
    <property type="evidence" value="ECO:0007669"/>
    <property type="project" value="TreeGrafter"/>
</dbReference>
<evidence type="ECO:0000256" key="1">
    <source>
        <dbReference type="ARBA" id="ARBA00005801"/>
    </source>
</evidence>
<dbReference type="InterPro" id="IPR000045">
    <property type="entry name" value="Prepilin_IV_endopep_pep"/>
</dbReference>
<dbReference type="AlphaFoldDB" id="A0AAU7DC23"/>
<dbReference type="Pfam" id="PF01478">
    <property type="entry name" value="Peptidase_A24"/>
    <property type="match status" value="1"/>
</dbReference>
<reference evidence="5" key="1">
    <citation type="submission" date="2023-03" db="EMBL/GenBank/DDBJ databases">
        <title>Edaphobacter sp.</title>
        <authorList>
            <person name="Huber K.J."/>
            <person name="Papendorf J."/>
            <person name="Pilke C."/>
            <person name="Bunk B."/>
            <person name="Sproeer C."/>
            <person name="Pester M."/>
        </authorList>
    </citation>
    <scope>NUCLEOTIDE SEQUENCE</scope>
    <source>
        <strain evidence="4">DSM 109919</strain>
        <strain evidence="5">DSM 109920</strain>
    </source>
</reference>
<evidence type="ECO:0000313" key="4">
    <source>
        <dbReference type="EMBL" id="XBH11645.1"/>
    </source>
</evidence>
<dbReference type="GO" id="GO:0006465">
    <property type="term" value="P:signal peptide processing"/>
    <property type="evidence" value="ECO:0007669"/>
    <property type="project" value="TreeGrafter"/>
</dbReference>
<dbReference type="EC" id="3.4.23.43" evidence="5"/>
<name>A0AAU7DC23_9BACT</name>
<dbReference type="KEGG" id="epl:P4G45_07940"/>
<keyword evidence="2" id="KW-0812">Transmembrane</keyword>
<dbReference type="PANTHER" id="PTHR30487:SF0">
    <property type="entry name" value="PREPILIN LEADER PEPTIDASE_N-METHYLTRANSFERASE-RELATED"/>
    <property type="match status" value="1"/>
</dbReference>
<feature type="transmembrane region" description="Helical" evidence="2">
    <location>
        <begin position="6"/>
        <end position="24"/>
    </location>
</feature>
<feature type="domain" description="Prepilin type IV endopeptidase peptidase" evidence="3">
    <location>
        <begin position="14"/>
        <end position="115"/>
    </location>
</feature>
<proteinExistence type="inferred from homology"/>
<accession>A0AAU7D3D6</accession>
<dbReference type="PANTHER" id="PTHR30487">
    <property type="entry name" value="TYPE 4 PREPILIN-LIKE PROTEINS LEADER PEPTIDE-PROCESSING ENZYME"/>
    <property type="match status" value="1"/>
</dbReference>
<evidence type="ECO:0000259" key="3">
    <source>
        <dbReference type="Pfam" id="PF01478"/>
    </source>
</evidence>
<dbReference type="GO" id="GO:0004190">
    <property type="term" value="F:aspartic-type endopeptidase activity"/>
    <property type="evidence" value="ECO:0007669"/>
    <property type="project" value="UniProtKB-EC"/>
</dbReference>
<feature type="transmembrane region" description="Helical" evidence="2">
    <location>
        <begin position="100"/>
        <end position="120"/>
    </location>
</feature>
<dbReference type="EMBL" id="CP121195">
    <property type="protein sequence ID" value="XBH15175.1"/>
    <property type="molecule type" value="Genomic_DNA"/>
</dbReference>
<dbReference type="Gene3D" id="1.20.120.1220">
    <property type="match status" value="1"/>
</dbReference>
<keyword evidence="2" id="KW-0472">Membrane</keyword>
<comment type="similarity">
    <text evidence="1">Belongs to the peptidase A24 family.</text>
</comment>
<dbReference type="RefSeq" id="WP_348269135.1">
    <property type="nucleotide sequence ID" value="NZ_CP121194.1"/>
</dbReference>
<evidence type="ECO:0000256" key="2">
    <source>
        <dbReference type="SAM" id="Phobius"/>
    </source>
</evidence>
<feature type="transmembrane region" description="Helical" evidence="2">
    <location>
        <begin position="31"/>
        <end position="50"/>
    </location>
</feature>
<feature type="transmembrane region" description="Helical" evidence="2">
    <location>
        <begin position="56"/>
        <end position="79"/>
    </location>
</feature>
<protein>
    <submittedName>
        <fullName evidence="5">Prepilin peptidase</fullName>
        <ecNumber evidence="5">3.4.23.43</ecNumber>
    </submittedName>
</protein>
<dbReference type="EMBL" id="CP121194">
    <property type="protein sequence ID" value="XBH11645.1"/>
    <property type="molecule type" value="Genomic_DNA"/>
</dbReference>
<keyword evidence="5" id="KW-0378">Hydrolase</keyword>
<sequence length="180" mass="18827">MFGLTTDFVYPAAALLCAIIGAVYDVRSRRVPNLLTLPAIVFGLLLHLALGGWRQLGSALAAGLICGFIFLLLNIAGGMGGGDVKLITAVGCIAGLPRTGYLLILTALAGGVMALGLVLYRGRVKETVSNIGALAAHHRHEGLAPHPELNIANNQTLRLPYALAIAVGCALMFFVLTVQR</sequence>
<feature type="transmembrane region" description="Helical" evidence="2">
    <location>
        <begin position="159"/>
        <end position="178"/>
    </location>
</feature>
<organism evidence="5">
    <name type="scientific">Edaphobacter paludis</name>
    <dbReference type="NCBI Taxonomy" id="3035702"/>
    <lineage>
        <taxon>Bacteria</taxon>
        <taxon>Pseudomonadati</taxon>
        <taxon>Acidobacteriota</taxon>
        <taxon>Terriglobia</taxon>
        <taxon>Terriglobales</taxon>
        <taxon>Acidobacteriaceae</taxon>
        <taxon>Edaphobacter</taxon>
    </lineage>
</organism>
<keyword evidence="2" id="KW-1133">Transmembrane helix</keyword>